<dbReference type="EMBL" id="MU827779">
    <property type="protein sequence ID" value="KAJ7339402.1"/>
    <property type="molecule type" value="Genomic_DNA"/>
</dbReference>
<keyword evidence="2" id="KW-1185">Reference proteome</keyword>
<evidence type="ECO:0000313" key="2">
    <source>
        <dbReference type="Proteomes" id="UP001163046"/>
    </source>
</evidence>
<dbReference type="InterPro" id="IPR013877">
    <property type="entry name" value="YAP-bd/ALF4/Glomulin"/>
</dbReference>
<proteinExistence type="predicted"/>
<dbReference type="InterPro" id="IPR019516">
    <property type="entry name" value="Glomulin/ALF4"/>
</dbReference>
<organism evidence="1 2">
    <name type="scientific">Desmophyllum pertusum</name>
    <dbReference type="NCBI Taxonomy" id="174260"/>
    <lineage>
        <taxon>Eukaryota</taxon>
        <taxon>Metazoa</taxon>
        <taxon>Cnidaria</taxon>
        <taxon>Anthozoa</taxon>
        <taxon>Hexacorallia</taxon>
        <taxon>Scleractinia</taxon>
        <taxon>Caryophylliina</taxon>
        <taxon>Caryophylliidae</taxon>
        <taxon>Desmophyllum</taxon>
    </lineage>
</organism>
<dbReference type="Pfam" id="PF08568">
    <property type="entry name" value="Kinetochor_Ybp2"/>
    <property type="match status" value="1"/>
</dbReference>
<gene>
    <name evidence="1" type="ORF">OS493_005797</name>
</gene>
<dbReference type="OrthoDB" id="619536at2759"/>
<dbReference type="GO" id="GO:0055105">
    <property type="term" value="F:ubiquitin-protein transferase inhibitor activity"/>
    <property type="evidence" value="ECO:0007669"/>
    <property type="project" value="TreeGrafter"/>
</dbReference>
<comment type="caution">
    <text evidence="1">The sequence shown here is derived from an EMBL/GenBank/DDBJ whole genome shotgun (WGS) entry which is preliminary data.</text>
</comment>
<dbReference type="GO" id="GO:0005737">
    <property type="term" value="C:cytoplasm"/>
    <property type="evidence" value="ECO:0007669"/>
    <property type="project" value="TreeGrafter"/>
</dbReference>
<dbReference type="PANTHER" id="PTHR15430:SF1">
    <property type="entry name" value="GLOMULIN"/>
    <property type="match status" value="1"/>
</dbReference>
<dbReference type="PANTHER" id="PTHR15430">
    <property type="entry name" value="GLOMULIN"/>
    <property type="match status" value="1"/>
</dbReference>
<dbReference type="AlphaFoldDB" id="A0A9W9YFP6"/>
<dbReference type="Proteomes" id="UP001163046">
    <property type="component" value="Unassembled WGS sequence"/>
</dbReference>
<protein>
    <submittedName>
        <fullName evidence="1">Uncharacterized protein</fullName>
    </submittedName>
</protein>
<name>A0A9W9YFP6_9CNID</name>
<reference evidence="1" key="1">
    <citation type="submission" date="2023-01" db="EMBL/GenBank/DDBJ databases">
        <title>Genome assembly of the deep-sea coral Lophelia pertusa.</title>
        <authorList>
            <person name="Herrera S."/>
            <person name="Cordes E."/>
        </authorList>
    </citation>
    <scope>NUCLEOTIDE SEQUENCE</scope>
    <source>
        <strain evidence="1">USNM1676648</strain>
        <tissue evidence="1">Polyp</tissue>
    </source>
</reference>
<evidence type="ECO:0000313" key="1">
    <source>
        <dbReference type="EMBL" id="KAJ7339402.1"/>
    </source>
</evidence>
<accession>A0A9W9YFP6</accession>
<sequence length="223" mass="24942">MVVLQDALEFVGWELIGVVSQAIVDGVESDTFQECNKILYLIAENCSAKEVCIGALQQLDSAAYHFNKFVALLDQYISLKEKKSKFVGMVLPCVTRYIRGIQLSDEVVDQKESGSKCPAIQSVLKHVLDFLRPLVQEVSMLSSCSGMSSSSSYITSLQTEIIKCLIQLLDYPLVFIDLTKEPDEMIDSDDEDSESNSETKSSPVVLPYRQFAQEIMVCAIFRR</sequence>